<dbReference type="Pfam" id="PF10551">
    <property type="entry name" value="MULE"/>
    <property type="match status" value="1"/>
</dbReference>
<feature type="compositionally biased region" description="Basic residues" evidence="8">
    <location>
        <begin position="144"/>
        <end position="170"/>
    </location>
</feature>
<evidence type="ECO:0000256" key="8">
    <source>
        <dbReference type="SAM" id="MobiDB-lite"/>
    </source>
</evidence>
<dbReference type="InterPro" id="IPR018289">
    <property type="entry name" value="MULE_transposase_dom"/>
</dbReference>
<feature type="compositionally biased region" description="Acidic residues" evidence="8">
    <location>
        <begin position="197"/>
        <end position="212"/>
    </location>
</feature>
<evidence type="ECO:0000313" key="11">
    <source>
        <dbReference type="RefSeq" id="XP_071917607.1"/>
    </source>
</evidence>
<evidence type="ECO:0000256" key="4">
    <source>
        <dbReference type="ARBA" id="ARBA00022833"/>
    </source>
</evidence>
<feature type="domain" description="SWIM-type" evidence="9">
    <location>
        <begin position="776"/>
        <end position="808"/>
    </location>
</feature>
<keyword evidence="5" id="KW-0238">DNA-binding</keyword>
<sequence length="1030" mass="116916">MTTSKRITIKLHFGGIFIWEPETVYTGNDVAIFKNCETRKLSRDMLCKLYSRYGDASNVNLYFEIPNCGLYVGAAEIKGDKEIELMLTAHEGVDVINIYAELRDEMPSEIASVGVKSHGKSAPTDAPHSGAQNVASDKDTPKKLANKKGKQIVKKSVKRQTKLTGNKKHSKSESNSAKEKGEKAVEKQDEVEKQPENEDEYGDATSDSLEEPEWLKEGLEGPEDEDIFANRAKANEIENQQQAKGTDEEPTTANQTYTMEDLQTPGSSKNKFEEGESSKTNEEWNEFAIDDEELLDTMWGDDERNGKGNSCRDFNAAVEFRKSDFELKVGDKFKNLRAFREALVEWNVREGYTMKYKKNERAKVIAMCKKGCSWKIRASPIQNESTFQIKSIKGVHVCGREYSNHHANARYLSKKYLDRFRDEPSSSIEGFVKTVRREIMVDISMRQAYRAKRLAREALQGDDIRQYNVIRDYAATLLIRNPGSHIVLQVTRLDENEVGIFERMYWSLSAMKNGFLAGCRRIIGLDGCFLKSPFGGQLLTAMGRDGNDNMFPIAMAVVEAERYDSWKWFLMELKIEVGAENGAPWTFISDRQKGLVSAIDDVFPESEHRYCLRHIYQNFKQKFKGKELKEYFWAAASAGNIRDFKIAMAELERADPKVGEAMNAAGWLNRIPAHLWSRSHFSSSCKSDILVNNLNESFNSYILPAREFTIISMFEWIRRKLMQRLNVKREGMQQYEGNLCPNIQERLERNKLNSRFCIAHYSRDAEYEVDCGTRVYVVDISRRTCTCGSWQLSGIPCSHSIAAIQRDKSEPEHYVDPCYSKEAYLSTYNYTIAAMPSEDYWDSKGAEKVNPPKIRKQPGRPKKVRRREADEVRGTTSTRKGLVVHCKKCFRPGHNSRTCKFPIHPKSKFYKVPAGASDAGNAGEDVVNAGNTSIGSVSQQGSVSQPCETSAAKPVFETRRPTDEPVEPVLDTRRPTDEPVEPVLDTTRTASAVEPILDTRRSTRVRKLVPTVASVLENLRAKKAKRVSRM</sequence>
<feature type="region of interest" description="Disordered" evidence="8">
    <location>
        <begin position="962"/>
        <end position="981"/>
    </location>
</feature>
<feature type="compositionally biased region" description="Basic and acidic residues" evidence="8">
    <location>
        <begin position="270"/>
        <end position="282"/>
    </location>
</feature>
<dbReference type="PANTHER" id="PTHR31973">
    <property type="entry name" value="POLYPROTEIN, PUTATIVE-RELATED"/>
    <property type="match status" value="1"/>
</dbReference>
<dbReference type="PROSITE" id="PS50966">
    <property type="entry name" value="ZF_SWIM"/>
    <property type="match status" value="1"/>
</dbReference>
<dbReference type="SMART" id="SM00575">
    <property type="entry name" value="ZnF_PMZ"/>
    <property type="match status" value="1"/>
</dbReference>
<dbReference type="InterPro" id="IPR001207">
    <property type="entry name" value="Transposase_mutator"/>
</dbReference>
<organism evidence="10 11">
    <name type="scientific">Coffea arabica</name>
    <name type="common">Arabian coffee</name>
    <dbReference type="NCBI Taxonomy" id="13443"/>
    <lineage>
        <taxon>Eukaryota</taxon>
        <taxon>Viridiplantae</taxon>
        <taxon>Streptophyta</taxon>
        <taxon>Embryophyta</taxon>
        <taxon>Tracheophyta</taxon>
        <taxon>Spermatophyta</taxon>
        <taxon>Magnoliopsida</taxon>
        <taxon>eudicotyledons</taxon>
        <taxon>Gunneridae</taxon>
        <taxon>Pentapetalae</taxon>
        <taxon>asterids</taxon>
        <taxon>lamiids</taxon>
        <taxon>Gentianales</taxon>
        <taxon>Rubiaceae</taxon>
        <taxon>Ixoroideae</taxon>
        <taxon>Gardenieae complex</taxon>
        <taxon>Bertiereae - Coffeeae clade</taxon>
        <taxon>Coffeeae</taxon>
        <taxon>Coffea</taxon>
    </lineage>
</organism>
<dbReference type="InterPro" id="IPR006564">
    <property type="entry name" value="Znf_PMZ"/>
</dbReference>
<dbReference type="PROSITE" id="PS01007">
    <property type="entry name" value="TRANSPOSASE_MUTATOR"/>
    <property type="match status" value="1"/>
</dbReference>
<dbReference type="InterPro" id="IPR058594">
    <property type="entry name" value="PB1-like_dom_pln"/>
</dbReference>
<keyword evidence="2" id="KW-0479">Metal-binding</keyword>
<reference evidence="11" key="1">
    <citation type="submission" date="2025-08" db="UniProtKB">
        <authorList>
            <consortium name="RefSeq"/>
        </authorList>
    </citation>
    <scope>IDENTIFICATION</scope>
    <source>
        <tissue evidence="11">Leaves</tissue>
    </source>
</reference>
<keyword evidence="4" id="KW-0862">Zinc</keyword>
<evidence type="ECO:0000256" key="7">
    <source>
        <dbReference type="PROSITE-ProRule" id="PRU00325"/>
    </source>
</evidence>
<keyword evidence="1" id="KW-0815">Transposition</keyword>
<dbReference type="Pfam" id="PF26130">
    <property type="entry name" value="PB1-like"/>
    <property type="match status" value="1"/>
</dbReference>
<evidence type="ECO:0000256" key="1">
    <source>
        <dbReference type="ARBA" id="ARBA00022578"/>
    </source>
</evidence>
<keyword evidence="3 7" id="KW-0863">Zinc-finger</keyword>
<dbReference type="RefSeq" id="XP_071917607.1">
    <property type="nucleotide sequence ID" value="XM_072061506.1"/>
</dbReference>
<protein>
    <recommendedName>
        <fullName evidence="9">SWIM-type domain-containing protein</fullName>
    </recommendedName>
</protein>
<keyword evidence="6" id="KW-0233">DNA recombination</keyword>
<gene>
    <name evidence="11" type="primary">LOC140012925</name>
</gene>
<feature type="compositionally biased region" description="Basic residues" evidence="8">
    <location>
        <begin position="853"/>
        <end position="866"/>
    </location>
</feature>
<evidence type="ECO:0000256" key="2">
    <source>
        <dbReference type="ARBA" id="ARBA00022723"/>
    </source>
</evidence>
<evidence type="ECO:0000256" key="5">
    <source>
        <dbReference type="ARBA" id="ARBA00023125"/>
    </source>
</evidence>
<dbReference type="PANTHER" id="PTHR31973:SF187">
    <property type="entry name" value="MUTATOR TRANSPOSASE MUDRA PROTEIN"/>
    <property type="match status" value="1"/>
</dbReference>
<feature type="region of interest" description="Disordered" evidence="8">
    <location>
        <begin position="844"/>
        <end position="876"/>
    </location>
</feature>
<dbReference type="Proteomes" id="UP001652660">
    <property type="component" value="Chromosome 8e"/>
</dbReference>
<evidence type="ECO:0000313" key="10">
    <source>
        <dbReference type="Proteomes" id="UP001652660"/>
    </source>
</evidence>
<dbReference type="Pfam" id="PF04434">
    <property type="entry name" value="SWIM"/>
    <property type="match status" value="1"/>
</dbReference>
<dbReference type="Pfam" id="PF03108">
    <property type="entry name" value="DBD_Tnp_Mut"/>
    <property type="match status" value="1"/>
</dbReference>
<accession>A0ABM4VDK5</accession>
<feature type="region of interest" description="Disordered" evidence="8">
    <location>
        <begin position="237"/>
        <end position="282"/>
    </location>
</feature>
<dbReference type="InterPro" id="IPR007527">
    <property type="entry name" value="Znf_SWIM"/>
</dbReference>
<evidence type="ECO:0000256" key="6">
    <source>
        <dbReference type="ARBA" id="ARBA00023172"/>
    </source>
</evidence>
<keyword evidence="10" id="KW-1185">Reference proteome</keyword>
<dbReference type="GeneID" id="140012925"/>
<evidence type="ECO:0000259" key="9">
    <source>
        <dbReference type="PROSITE" id="PS50966"/>
    </source>
</evidence>
<feature type="region of interest" description="Disordered" evidence="8">
    <location>
        <begin position="113"/>
        <end position="214"/>
    </location>
</feature>
<proteinExistence type="predicted"/>
<evidence type="ECO:0000256" key="3">
    <source>
        <dbReference type="ARBA" id="ARBA00022771"/>
    </source>
</evidence>
<feature type="compositionally biased region" description="Basic and acidic residues" evidence="8">
    <location>
        <begin position="176"/>
        <end position="196"/>
    </location>
</feature>
<dbReference type="InterPro" id="IPR004332">
    <property type="entry name" value="Transposase_MuDR"/>
</dbReference>
<name>A0ABM4VDK5_COFAR</name>